<name>A0A8C5GPA4_GOUWI</name>
<reference evidence="1" key="2">
    <citation type="submission" date="2025-09" db="UniProtKB">
        <authorList>
            <consortium name="Ensembl"/>
        </authorList>
    </citation>
    <scope>IDENTIFICATION</scope>
</reference>
<dbReference type="Gene3D" id="3.40.50.12700">
    <property type="match status" value="1"/>
</dbReference>
<accession>A0A8C5GPA4</accession>
<dbReference type="Ensembl" id="ENSGWIT00000036031.1">
    <property type="protein sequence ID" value="ENSGWIP00000033127.1"/>
    <property type="gene ID" value="ENSGWIG00000017019.1"/>
</dbReference>
<evidence type="ECO:0000313" key="1">
    <source>
        <dbReference type="Ensembl" id="ENSGWIP00000033127.1"/>
    </source>
</evidence>
<dbReference type="AlphaFoldDB" id="A0A8C5GPA4"/>
<dbReference type="Proteomes" id="UP000694680">
    <property type="component" value="Unassembled WGS sequence"/>
</dbReference>
<protein>
    <recommendedName>
        <fullName evidence="3">SGNH hydrolase-type esterase domain-containing protein</fullName>
    </recommendedName>
</protein>
<dbReference type="SUPFAM" id="SSF52266">
    <property type="entry name" value="SGNH hydrolase"/>
    <property type="match status" value="1"/>
</dbReference>
<sequence>MIRYLNIKLYHLPSDSGSEVIIYYYPHLKNVVIHFGLNDLAKEESEVLKQDFTHLLKTVSCLQPKVFISGPIPPVRKGDLKFSRIYSLNNFLSSACAALSLNFIENFPIFWERRHLLDFFNSCGDR</sequence>
<keyword evidence="2" id="KW-1185">Reference proteome</keyword>
<evidence type="ECO:0008006" key="3">
    <source>
        <dbReference type="Google" id="ProtNLM"/>
    </source>
</evidence>
<reference evidence="1" key="1">
    <citation type="submission" date="2025-08" db="UniProtKB">
        <authorList>
            <consortium name="Ensembl"/>
        </authorList>
    </citation>
    <scope>IDENTIFICATION</scope>
</reference>
<proteinExistence type="predicted"/>
<organism evidence="1 2">
    <name type="scientific">Gouania willdenowi</name>
    <name type="common">Blunt-snouted clingfish</name>
    <name type="synonym">Lepadogaster willdenowi</name>
    <dbReference type="NCBI Taxonomy" id="441366"/>
    <lineage>
        <taxon>Eukaryota</taxon>
        <taxon>Metazoa</taxon>
        <taxon>Chordata</taxon>
        <taxon>Craniata</taxon>
        <taxon>Vertebrata</taxon>
        <taxon>Euteleostomi</taxon>
        <taxon>Actinopterygii</taxon>
        <taxon>Neopterygii</taxon>
        <taxon>Teleostei</taxon>
        <taxon>Neoteleostei</taxon>
        <taxon>Acanthomorphata</taxon>
        <taxon>Ovalentaria</taxon>
        <taxon>Blenniimorphae</taxon>
        <taxon>Blenniiformes</taxon>
        <taxon>Gobiesocoidei</taxon>
        <taxon>Gobiesocidae</taxon>
        <taxon>Gobiesocinae</taxon>
        <taxon>Gouania</taxon>
    </lineage>
</organism>
<evidence type="ECO:0000313" key="2">
    <source>
        <dbReference type="Proteomes" id="UP000694680"/>
    </source>
</evidence>